<evidence type="ECO:0000256" key="1">
    <source>
        <dbReference type="ARBA" id="ARBA00004370"/>
    </source>
</evidence>
<dbReference type="Pfam" id="PF17862">
    <property type="entry name" value="AAA_lid_3"/>
    <property type="match status" value="1"/>
</dbReference>
<dbReference type="PANTHER" id="PTHR23077">
    <property type="entry name" value="AAA-FAMILY ATPASE"/>
    <property type="match status" value="1"/>
</dbReference>
<keyword evidence="16" id="KW-1185">Reference proteome</keyword>
<dbReference type="AlphaFoldDB" id="A0A167JV69"/>
<comment type="subcellular location">
    <subcellularLocation>
        <location evidence="1">Membrane</location>
    </subcellularLocation>
</comment>
<dbReference type="InterPro" id="IPR027417">
    <property type="entry name" value="P-loop_NTPase"/>
</dbReference>
<dbReference type="InterPro" id="IPR015342">
    <property type="entry name" value="PEX1-N_C-lobe"/>
</dbReference>
<dbReference type="SMART" id="SM00382">
    <property type="entry name" value="AAA"/>
    <property type="match status" value="2"/>
</dbReference>
<keyword evidence="8" id="KW-0653">Protein transport</keyword>
<dbReference type="GO" id="GO:0005524">
    <property type="term" value="F:ATP binding"/>
    <property type="evidence" value="ECO:0007669"/>
    <property type="project" value="UniProtKB-KW"/>
</dbReference>
<evidence type="ECO:0000256" key="9">
    <source>
        <dbReference type="ARBA" id="ARBA00023136"/>
    </source>
</evidence>
<dbReference type="STRING" id="1330018.A0A167JV69"/>
<dbReference type="InterPro" id="IPR003593">
    <property type="entry name" value="AAA+_ATPase"/>
</dbReference>
<dbReference type="Proteomes" id="UP000076738">
    <property type="component" value="Unassembled WGS sequence"/>
</dbReference>
<keyword evidence="5" id="KW-0547">Nucleotide-binding</keyword>
<dbReference type="Gene3D" id="1.10.8.60">
    <property type="match status" value="2"/>
</dbReference>
<dbReference type="InterPro" id="IPR050168">
    <property type="entry name" value="AAA_ATPase_domain"/>
</dbReference>
<dbReference type="InterPro" id="IPR009010">
    <property type="entry name" value="Asp_de-COase-like_dom_sf"/>
</dbReference>
<dbReference type="SUPFAM" id="SSF52540">
    <property type="entry name" value="P-loop containing nucleoside triphosphate hydrolases"/>
    <property type="match status" value="2"/>
</dbReference>
<evidence type="ECO:0000256" key="4">
    <source>
        <dbReference type="ARBA" id="ARBA00022593"/>
    </source>
</evidence>
<dbReference type="Gene3D" id="3.40.50.300">
    <property type="entry name" value="P-loop containing nucleotide triphosphate hydrolases"/>
    <property type="match status" value="2"/>
</dbReference>
<evidence type="ECO:0000256" key="10">
    <source>
        <dbReference type="ARBA" id="ARBA00032509"/>
    </source>
</evidence>
<feature type="domain" description="AAA+ ATPase" evidence="14">
    <location>
        <begin position="405"/>
        <end position="548"/>
    </location>
</feature>
<evidence type="ECO:0000256" key="3">
    <source>
        <dbReference type="ARBA" id="ARBA00022448"/>
    </source>
</evidence>
<reference evidence="15 16" key="1">
    <citation type="journal article" date="2016" name="Mol. Biol. Evol.">
        <title>Comparative Genomics of Early-Diverging Mushroom-Forming Fungi Provides Insights into the Origins of Lignocellulose Decay Capabilities.</title>
        <authorList>
            <person name="Nagy L.G."/>
            <person name="Riley R."/>
            <person name="Tritt A."/>
            <person name="Adam C."/>
            <person name="Daum C."/>
            <person name="Floudas D."/>
            <person name="Sun H."/>
            <person name="Yadav J.S."/>
            <person name="Pangilinan J."/>
            <person name="Larsson K.H."/>
            <person name="Matsuura K."/>
            <person name="Barry K."/>
            <person name="Labutti K."/>
            <person name="Kuo R."/>
            <person name="Ohm R.A."/>
            <person name="Bhattacharya S.S."/>
            <person name="Shirouzu T."/>
            <person name="Yoshinaga Y."/>
            <person name="Martin F.M."/>
            <person name="Grigoriev I.V."/>
            <person name="Hibbett D.S."/>
        </authorList>
    </citation>
    <scope>NUCLEOTIDE SEQUENCE [LARGE SCALE GENOMIC DNA]</scope>
    <source>
        <strain evidence="15 16">TUFC12733</strain>
    </source>
</reference>
<dbReference type="SUPFAM" id="SSF54585">
    <property type="entry name" value="Cdc48 domain 2-like"/>
    <property type="match status" value="1"/>
</dbReference>
<dbReference type="InterPro" id="IPR041569">
    <property type="entry name" value="AAA_lid_3"/>
</dbReference>
<evidence type="ECO:0000256" key="12">
    <source>
        <dbReference type="ARBA" id="ARBA00048778"/>
    </source>
</evidence>
<feature type="region of interest" description="Disordered" evidence="13">
    <location>
        <begin position="971"/>
        <end position="991"/>
    </location>
</feature>
<dbReference type="EMBL" id="KV417298">
    <property type="protein sequence ID" value="KZO93941.1"/>
    <property type="molecule type" value="Genomic_DNA"/>
</dbReference>
<dbReference type="PROSITE" id="PS00674">
    <property type="entry name" value="AAA"/>
    <property type="match status" value="1"/>
</dbReference>
<dbReference type="FunFam" id="3.40.50.300:FF:000149">
    <property type="entry name" value="Nuclear valosin-containing protein-like"/>
    <property type="match status" value="1"/>
</dbReference>
<sequence length="991" mass="107010">MPRRATLKFVGLKSCLVNLPISMYGPLVEHRVRPQSLAVHLTPIIPSGTARKSVYVGWTGMASSSSLAQWQSRAGGAEVGPLETVEIEPSFATSLDLREGAVVEIGLLHDLPVAQTVIAEPLTSDDWEILQLHAEFVETNFLSQVRVAPVGQEVDVWVLGRTRIRFRIESITPKHTVALLANDTEVSIAPKSRSKATSAPAPTPVPKLVEPVKPMSVTKQIMRVLPRDLVDLTDGPLPSDPCAYVSYDAFEDLTGGDVSSPEGTRGKTFYAIARRLKAPTSRKASSSARSQLSDQTRVLNTSRVSDPVDVHDEMSFEETKVLLVRDAAVPDRHVVMMGDTLVKDWDIVSLHPLGAGKGAINGQTDLAPMYAANGELSSSQKLAGVEDIIAGAYGFLSRSMRYRVSAGSILIAGNSGSGRTSIAQEIARRLREDLSLYAYTECLDLAKHSDDRVPVLRAALQEAIDTAAWRAPAVLVLDNLEKAVGAEVEHADPSRARTMAELFVSLLGPGNRPAGVALLATCPGAHTLHTLLSETHAFGTIFSIPTPDLKSRQEILATVIAHKVGPEGLTDGELNLAALAAQSEGYSASDIQDWVARAIHQALIRFKDENPIVTIEDFTEAQVDFTPLALRDVKLQTSKVEWNDVGGLQETKRILRETLEWPTKYAAIFAKCPLRLRSGLLLYGYPGCGKTLLASAVAKECGLNFISVKGPELLNKYIGASEQSVRDLFNRATAAKPCVLFFDEFDSIAPKRGHDSTGVTDRVVNQLLTLMDGAEGLEGVYVLAATSRPDLIDPALLRPGRLDKSLLCGMPTQQEREDILRALGRKVHYAAHLDIGMLSRRTEGFTGADLQALVYNAHLEAVHASLKTVPTTLNGGSIDTSQGSEYIAVGSQDKSAVKSQAEATELGARIDLIARNKRGHVTPSTSLLRSSVHTEIEEAHLIGSLANTRPSLSPDEGYRLSRIYQNFVSDRSGDLPLPPEAGGVGNRVSLM</sequence>
<dbReference type="Gene3D" id="3.10.330.10">
    <property type="match status" value="1"/>
</dbReference>
<evidence type="ECO:0000313" key="16">
    <source>
        <dbReference type="Proteomes" id="UP000076738"/>
    </source>
</evidence>
<proteinExistence type="inferred from homology"/>
<feature type="domain" description="AAA+ ATPase" evidence="14">
    <location>
        <begin position="676"/>
        <end position="812"/>
    </location>
</feature>
<dbReference type="CDD" id="cd19526">
    <property type="entry name" value="RecA-like_PEX1_r2"/>
    <property type="match status" value="1"/>
</dbReference>
<accession>A0A167JV69</accession>
<evidence type="ECO:0000313" key="15">
    <source>
        <dbReference type="EMBL" id="KZO93941.1"/>
    </source>
</evidence>
<dbReference type="Pfam" id="PF09262">
    <property type="entry name" value="PEX-1N"/>
    <property type="match status" value="1"/>
</dbReference>
<dbReference type="InterPro" id="IPR003960">
    <property type="entry name" value="ATPase_AAA_CS"/>
</dbReference>
<dbReference type="OrthoDB" id="2187at2759"/>
<keyword evidence="7" id="KW-0067">ATP-binding</keyword>
<dbReference type="PANTHER" id="PTHR23077:SF12">
    <property type="entry name" value="PEROXISOMAL ATPASE PEX1"/>
    <property type="match status" value="1"/>
</dbReference>
<dbReference type="GO" id="GO:0005829">
    <property type="term" value="C:cytosol"/>
    <property type="evidence" value="ECO:0007669"/>
    <property type="project" value="TreeGrafter"/>
</dbReference>
<evidence type="ECO:0000256" key="13">
    <source>
        <dbReference type="SAM" id="MobiDB-lite"/>
    </source>
</evidence>
<dbReference type="InterPro" id="IPR003959">
    <property type="entry name" value="ATPase_AAA_core"/>
</dbReference>
<protein>
    <recommendedName>
        <fullName evidence="11">Peroxisomal ATPase PEX1</fullName>
    </recommendedName>
    <alternativeName>
        <fullName evidence="10">Peroxin-1</fullName>
    </alternativeName>
</protein>
<comment type="similarity">
    <text evidence="2">Belongs to the AAA ATPase family.</text>
</comment>
<evidence type="ECO:0000256" key="6">
    <source>
        <dbReference type="ARBA" id="ARBA00022801"/>
    </source>
</evidence>
<keyword evidence="3" id="KW-0813">Transport</keyword>
<organism evidence="15 16">
    <name type="scientific">Calocera viscosa (strain TUFC12733)</name>
    <dbReference type="NCBI Taxonomy" id="1330018"/>
    <lineage>
        <taxon>Eukaryota</taxon>
        <taxon>Fungi</taxon>
        <taxon>Dikarya</taxon>
        <taxon>Basidiomycota</taxon>
        <taxon>Agaricomycotina</taxon>
        <taxon>Dacrymycetes</taxon>
        <taxon>Dacrymycetales</taxon>
        <taxon>Dacrymycetaceae</taxon>
        <taxon>Calocera</taxon>
    </lineage>
</organism>
<keyword evidence="9" id="KW-0472">Membrane</keyword>
<comment type="catalytic activity">
    <reaction evidence="12">
        <text>ATP + H2O = ADP + phosphate + H(+)</text>
        <dbReference type="Rhea" id="RHEA:13065"/>
        <dbReference type="ChEBI" id="CHEBI:15377"/>
        <dbReference type="ChEBI" id="CHEBI:15378"/>
        <dbReference type="ChEBI" id="CHEBI:30616"/>
        <dbReference type="ChEBI" id="CHEBI:43474"/>
        <dbReference type="ChEBI" id="CHEBI:456216"/>
    </reaction>
    <physiologicalReaction direction="left-to-right" evidence="12">
        <dbReference type="Rhea" id="RHEA:13066"/>
    </physiologicalReaction>
</comment>
<dbReference type="GO" id="GO:0005778">
    <property type="term" value="C:peroxisomal membrane"/>
    <property type="evidence" value="ECO:0007669"/>
    <property type="project" value="TreeGrafter"/>
</dbReference>
<keyword evidence="4" id="KW-0962">Peroxisome biogenesis</keyword>
<name>A0A167JV69_CALVF</name>
<dbReference type="InterPro" id="IPR029067">
    <property type="entry name" value="CDC48_domain_2-like_sf"/>
</dbReference>
<dbReference type="SUPFAM" id="SSF50692">
    <property type="entry name" value="ADC-like"/>
    <property type="match status" value="1"/>
</dbReference>
<gene>
    <name evidence="15" type="ORF">CALVIDRAFT_539591</name>
</gene>
<evidence type="ECO:0000256" key="8">
    <source>
        <dbReference type="ARBA" id="ARBA00022927"/>
    </source>
</evidence>
<dbReference type="GO" id="GO:0016558">
    <property type="term" value="P:protein import into peroxisome matrix"/>
    <property type="evidence" value="ECO:0007669"/>
    <property type="project" value="TreeGrafter"/>
</dbReference>
<dbReference type="GO" id="GO:0016887">
    <property type="term" value="F:ATP hydrolysis activity"/>
    <property type="evidence" value="ECO:0007669"/>
    <property type="project" value="InterPro"/>
</dbReference>
<evidence type="ECO:0000259" key="14">
    <source>
        <dbReference type="SMART" id="SM00382"/>
    </source>
</evidence>
<evidence type="ECO:0000256" key="7">
    <source>
        <dbReference type="ARBA" id="ARBA00022840"/>
    </source>
</evidence>
<keyword evidence="6" id="KW-0378">Hydrolase</keyword>
<evidence type="ECO:0000256" key="5">
    <source>
        <dbReference type="ARBA" id="ARBA00022741"/>
    </source>
</evidence>
<evidence type="ECO:0000256" key="2">
    <source>
        <dbReference type="ARBA" id="ARBA00006914"/>
    </source>
</evidence>
<evidence type="ECO:0000256" key="11">
    <source>
        <dbReference type="ARBA" id="ARBA00034532"/>
    </source>
</evidence>
<dbReference type="Pfam" id="PF00004">
    <property type="entry name" value="AAA"/>
    <property type="match status" value="2"/>
</dbReference>